<dbReference type="Proteomes" id="UP000772434">
    <property type="component" value="Unassembled WGS sequence"/>
</dbReference>
<protein>
    <submittedName>
        <fullName evidence="1">Uncharacterized protein</fullName>
    </submittedName>
</protein>
<organism evidence="1 2">
    <name type="scientific">Rhodocollybia butyracea</name>
    <dbReference type="NCBI Taxonomy" id="206335"/>
    <lineage>
        <taxon>Eukaryota</taxon>
        <taxon>Fungi</taxon>
        <taxon>Dikarya</taxon>
        <taxon>Basidiomycota</taxon>
        <taxon>Agaricomycotina</taxon>
        <taxon>Agaricomycetes</taxon>
        <taxon>Agaricomycetidae</taxon>
        <taxon>Agaricales</taxon>
        <taxon>Marasmiineae</taxon>
        <taxon>Omphalotaceae</taxon>
        <taxon>Rhodocollybia</taxon>
    </lineage>
</organism>
<dbReference type="AlphaFoldDB" id="A0A9P5P6M9"/>
<dbReference type="EMBL" id="JADNRY010000315">
    <property type="protein sequence ID" value="KAF9059241.1"/>
    <property type="molecule type" value="Genomic_DNA"/>
</dbReference>
<comment type="caution">
    <text evidence="1">The sequence shown here is derived from an EMBL/GenBank/DDBJ whole genome shotgun (WGS) entry which is preliminary data.</text>
</comment>
<name>A0A9P5P6M9_9AGAR</name>
<keyword evidence="2" id="KW-1185">Reference proteome</keyword>
<evidence type="ECO:0000313" key="1">
    <source>
        <dbReference type="EMBL" id="KAF9059241.1"/>
    </source>
</evidence>
<accession>A0A9P5P6M9</accession>
<sequence length="196" mass="22280">MMELRENSNSIFRRGLDWSCRDRDETEYLPNVRAVVDAADGRGFAYITYRLLDRLETAYTSDLQHVGMRLSVLHKSSHASLAMIVARQPRTAGLSFEWGKLQEFNVHDVDHDFRVLVGCVVGFKQFRKCNEVRSEDIRDSGTCMIKLCYGSANFQLDTKDIPPCNIAVDAKNDPPSKKTQSNLDVYLAYPGHQSVE</sequence>
<gene>
    <name evidence="1" type="ORF">BDP27DRAFT_1371704</name>
</gene>
<proteinExistence type="predicted"/>
<reference evidence="1" key="1">
    <citation type="submission" date="2020-11" db="EMBL/GenBank/DDBJ databases">
        <authorList>
            <consortium name="DOE Joint Genome Institute"/>
            <person name="Ahrendt S."/>
            <person name="Riley R."/>
            <person name="Andreopoulos W."/>
            <person name="Labutti K."/>
            <person name="Pangilinan J."/>
            <person name="Ruiz-Duenas F.J."/>
            <person name="Barrasa J.M."/>
            <person name="Sanchez-Garcia M."/>
            <person name="Camarero S."/>
            <person name="Miyauchi S."/>
            <person name="Serrano A."/>
            <person name="Linde D."/>
            <person name="Babiker R."/>
            <person name="Drula E."/>
            <person name="Ayuso-Fernandez I."/>
            <person name="Pacheco R."/>
            <person name="Padilla G."/>
            <person name="Ferreira P."/>
            <person name="Barriuso J."/>
            <person name="Kellner H."/>
            <person name="Castanera R."/>
            <person name="Alfaro M."/>
            <person name="Ramirez L."/>
            <person name="Pisabarro A.G."/>
            <person name="Kuo A."/>
            <person name="Tritt A."/>
            <person name="Lipzen A."/>
            <person name="He G."/>
            <person name="Yan M."/>
            <person name="Ng V."/>
            <person name="Cullen D."/>
            <person name="Martin F."/>
            <person name="Rosso M.-N."/>
            <person name="Henrissat B."/>
            <person name="Hibbett D."/>
            <person name="Martinez A.T."/>
            <person name="Grigoriev I.V."/>
        </authorList>
    </citation>
    <scope>NUCLEOTIDE SEQUENCE</scope>
    <source>
        <strain evidence="1">AH 40177</strain>
    </source>
</reference>
<evidence type="ECO:0000313" key="2">
    <source>
        <dbReference type="Proteomes" id="UP000772434"/>
    </source>
</evidence>